<dbReference type="RefSeq" id="WP_145464100.1">
    <property type="nucleotide sequence ID" value="NZ_VNHC01000002.1"/>
</dbReference>
<comment type="caution">
    <text evidence="1">The sequence shown here is derived from an EMBL/GenBank/DDBJ whole genome shotgun (WGS) entry which is preliminary data.</text>
</comment>
<evidence type="ECO:0000313" key="1">
    <source>
        <dbReference type="EMBL" id="TVV27657.1"/>
    </source>
</evidence>
<sequence length="68" mass="7772">MAKVNKKQLKHLLQQQTQVTRTTKTTTPLAQTVQHKLLNLQELMGRSVAQKSVVHTKATIVLQQLQER</sequence>
<name>A0A9Q8N8Y2_9LACO</name>
<dbReference type="EMBL" id="VNHC01000002">
    <property type="protein sequence ID" value="TVV27657.1"/>
    <property type="molecule type" value="Genomic_DNA"/>
</dbReference>
<dbReference type="Proteomes" id="UP000320012">
    <property type="component" value="Unassembled WGS sequence"/>
</dbReference>
<gene>
    <name evidence="1" type="ORF">FO435_07080</name>
</gene>
<evidence type="ECO:0000313" key="2">
    <source>
        <dbReference type="Proteomes" id="UP000320012"/>
    </source>
</evidence>
<proteinExistence type="predicted"/>
<organism evidence="1 2">
    <name type="scientific">Weissella cibaria</name>
    <dbReference type="NCBI Taxonomy" id="137591"/>
    <lineage>
        <taxon>Bacteria</taxon>
        <taxon>Bacillati</taxon>
        <taxon>Bacillota</taxon>
        <taxon>Bacilli</taxon>
        <taxon>Lactobacillales</taxon>
        <taxon>Lactobacillaceae</taxon>
        <taxon>Weissella</taxon>
    </lineage>
</organism>
<accession>A0A9Q8N8Y2</accession>
<reference evidence="1 2" key="1">
    <citation type="submission" date="2019-07" db="EMBL/GenBank/DDBJ databases">
        <title>Genome sequence of Weissella cibaria GK1.</title>
        <authorList>
            <person name="Choi H.-J."/>
        </authorList>
    </citation>
    <scope>NUCLEOTIDE SEQUENCE [LARGE SCALE GENOMIC DNA]</scope>
    <source>
        <strain evidence="1 2">GK1</strain>
    </source>
</reference>
<dbReference type="AlphaFoldDB" id="A0A9Q8N8Y2"/>
<protein>
    <submittedName>
        <fullName evidence="1">Uncharacterized protein</fullName>
    </submittedName>
</protein>